<evidence type="ECO:0000256" key="10">
    <source>
        <dbReference type="ARBA" id="ARBA00048552"/>
    </source>
</evidence>
<dbReference type="InterPro" id="IPR003716">
    <property type="entry name" value="DNA-dir_RNA_pol_omega"/>
</dbReference>
<reference evidence="11 12" key="1">
    <citation type="journal article" date="2009" name="Appl. Environ. Microbiol.">
        <title>Three genomes from the phylum Acidobacteria provide insight into the lifestyles of these microorganisms in soils.</title>
        <authorList>
            <person name="Ward N.L."/>
            <person name="Challacombe J.F."/>
            <person name="Janssen P.H."/>
            <person name="Henrissat B."/>
            <person name="Coutinho P.M."/>
            <person name="Wu M."/>
            <person name="Xie G."/>
            <person name="Haft D.H."/>
            <person name="Sait M."/>
            <person name="Badger J."/>
            <person name="Barabote R.D."/>
            <person name="Bradley B."/>
            <person name="Brettin T.S."/>
            <person name="Brinkac L.M."/>
            <person name="Bruce D."/>
            <person name="Creasy T."/>
            <person name="Daugherty S.C."/>
            <person name="Davidsen T.M."/>
            <person name="DeBoy R.T."/>
            <person name="Detter J.C."/>
            <person name="Dodson R.J."/>
            <person name="Durkin A.S."/>
            <person name="Ganapathy A."/>
            <person name="Gwinn-Giglio M."/>
            <person name="Han C.S."/>
            <person name="Khouri H."/>
            <person name="Kiss H."/>
            <person name="Kothari S.P."/>
            <person name="Madupu R."/>
            <person name="Nelson K.E."/>
            <person name="Nelson W.C."/>
            <person name="Paulsen I."/>
            <person name="Penn K."/>
            <person name="Ren Q."/>
            <person name="Rosovitz M.J."/>
            <person name="Selengut J.D."/>
            <person name="Shrivastava S."/>
            <person name="Sullivan S.A."/>
            <person name="Tapia R."/>
            <person name="Thompson L.S."/>
            <person name="Watkins K.L."/>
            <person name="Yang Q."/>
            <person name="Yu C."/>
            <person name="Zafar N."/>
            <person name="Zhou L."/>
            <person name="Kuske C.R."/>
        </authorList>
    </citation>
    <scope>NUCLEOTIDE SEQUENCE [LARGE SCALE GENOMIC DNA]</scope>
    <source>
        <strain evidence="11 12">Ellin345</strain>
    </source>
</reference>
<comment type="similarity">
    <text evidence="1">Belongs to the RNA polymerase subunit omega family.</text>
</comment>
<dbReference type="NCBIfam" id="TIGR00690">
    <property type="entry name" value="rpoZ"/>
    <property type="match status" value="1"/>
</dbReference>
<name>Q1IK23_KORVE</name>
<evidence type="ECO:0000313" key="12">
    <source>
        <dbReference type="Proteomes" id="UP000002432"/>
    </source>
</evidence>
<dbReference type="HOGENOM" id="CLU_125406_6_1_0"/>
<dbReference type="OrthoDB" id="122016at2"/>
<evidence type="ECO:0000256" key="3">
    <source>
        <dbReference type="ARBA" id="ARBA00013725"/>
    </source>
</evidence>
<proteinExistence type="inferred from homology"/>
<keyword evidence="4 11" id="KW-0240">DNA-directed RNA polymerase</keyword>
<evidence type="ECO:0000256" key="2">
    <source>
        <dbReference type="ARBA" id="ARBA00012418"/>
    </source>
</evidence>
<dbReference type="AlphaFoldDB" id="Q1IK23"/>
<keyword evidence="5" id="KW-0808">Transferase</keyword>
<protein>
    <recommendedName>
        <fullName evidence="3">DNA-directed RNA polymerase subunit omega</fullName>
        <ecNumber evidence="2">2.7.7.6</ecNumber>
    </recommendedName>
    <alternativeName>
        <fullName evidence="9">RNA polymerase omega subunit</fullName>
    </alternativeName>
    <alternativeName>
        <fullName evidence="8">Transcriptase subunit omega</fullName>
    </alternativeName>
</protein>
<organism evidence="11 12">
    <name type="scientific">Koribacter versatilis (strain Ellin345)</name>
    <dbReference type="NCBI Taxonomy" id="204669"/>
    <lineage>
        <taxon>Bacteria</taxon>
        <taxon>Pseudomonadati</taxon>
        <taxon>Acidobacteriota</taxon>
        <taxon>Terriglobia</taxon>
        <taxon>Terriglobales</taxon>
        <taxon>Candidatus Korobacteraceae</taxon>
        <taxon>Candidatus Korobacter</taxon>
    </lineage>
</organism>
<dbReference type="InterPro" id="IPR036161">
    <property type="entry name" value="RPB6/omega-like_sf"/>
</dbReference>
<dbReference type="KEGG" id="aba:Acid345_3777"/>
<dbReference type="Proteomes" id="UP000002432">
    <property type="component" value="Chromosome"/>
</dbReference>
<evidence type="ECO:0000256" key="6">
    <source>
        <dbReference type="ARBA" id="ARBA00022695"/>
    </source>
</evidence>
<evidence type="ECO:0000256" key="1">
    <source>
        <dbReference type="ARBA" id="ARBA00006711"/>
    </source>
</evidence>
<dbReference type="SMART" id="SM01409">
    <property type="entry name" value="RNA_pol_Rpb6"/>
    <property type="match status" value="1"/>
</dbReference>
<gene>
    <name evidence="11" type="ordered locus">Acid345_3777</name>
</gene>
<accession>Q1IK23</accession>
<dbReference type="STRING" id="204669.Acid345_3777"/>
<evidence type="ECO:0000256" key="9">
    <source>
        <dbReference type="ARBA" id="ARBA00030998"/>
    </source>
</evidence>
<dbReference type="GO" id="GO:0003677">
    <property type="term" value="F:DNA binding"/>
    <property type="evidence" value="ECO:0007669"/>
    <property type="project" value="InterPro"/>
</dbReference>
<evidence type="ECO:0000256" key="4">
    <source>
        <dbReference type="ARBA" id="ARBA00022478"/>
    </source>
</evidence>
<dbReference type="Gene3D" id="3.90.940.10">
    <property type="match status" value="1"/>
</dbReference>
<dbReference type="GO" id="GO:0000428">
    <property type="term" value="C:DNA-directed RNA polymerase complex"/>
    <property type="evidence" value="ECO:0007669"/>
    <property type="project" value="UniProtKB-KW"/>
</dbReference>
<evidence type="ECO:0000256" key="8">
    <source>
        <dbReference type="ARBA" id="ARBA00029924"/>
    </source>
</evidence>
<evidence type="ECO:0000313" key="11">
    <source>
        <dbReference type="EMBL" id="ABF42777.1"/>
    </source>
</evidence>
<dbReference type="EnsemblBacteria" id="ABF42777">
    <property type="protein sequence ID" value="ABF42777"/>
    <property type="gene ID" value="Acid345_3777"/>
</dbReference>
<evidence type="ECO:0000256" key="7">
    <source>
        <dbReference type="ARBA" id="ARBA00023163"/>
    </source>
</evidence>
<dbReference type="SUPFAM" id="SSF63562">
    <property type="entry name" value="RPB6/omega subunit-like"/>
    <property type="match status" value="1"/>
</dbReference>
<sequence>MKLMTGFDSNYRYILVAARRARQIQNGAHPTIDTQTKKSCRIAEEEVKAGNIQWYIPEKKTAAEIAKEQLDQAIPDA</sequence>
<dbReference type="GO" id="GO:0003899">
    <property type="term" value="F:DNA-directed RNA polymerase activity"/>
    <property type="evidence" value="ECO:0007669"/>
    <property type="project" value="UniProtKB-EC"/>
</dbReference>
<evidence type="ECO:0000256" key="5">
    <source>
        <dbReference type="ARBA" id="ARBA00022679"/>
    </source>
</evidence>
<dbReference type="GO" id="GO:0006351">
    <property type="term" value="P:DNA-templated transcription"/>
    <property type="evidence" value="ECO:0007669"/>
    <property type="project" value="InterPro"/>
</dbReference>
<dbReference type="InterPro" id="IPR006110">
    <property type="entry name" value="Pol_omega/Rpo6/RPB6"/>
</dbReference>
<dbReference type="Pfam" id="PF01192">
    <property type="entry name" value="RNA_pol_Rpb6"/>
    <property type="match status" value="1"/>
</dbReference>
<dbReference type="EC" id="2.7.7.6" evidence="2"/>
<keyword evidence="6" id="KW-0548">Nucleotidyltransferase</keyword>
<comment type="catalytic activity">
    <reaction evidence="10">
        <text>RNA(n) + a ribonucleoside 5'-triphosphate = RNA(n+1) + diphosphate</text>
        <dbReference type="Rhea" id="RHEA:21248"/>
        <dbReference type="Rhea" id="RHEA-COMP:14527"/>
        <dbReference type="Rhea" id="RHEA-COMP:17342"/>
        <dbReference type="ChEBI" id="CHEBI:33019"/>
        <dbReference type="ChEBI" id="CHEBI:61557"/>
        <dbReference type="ChEBI" id="CHEBI:140395"/>
        <dbReference type="EC" id="2.7.7.6"/>
    </reaction>
</comment>
<dbReference type="RefSeq" id="WP_011524576.1">
    <property type="nucleotide sequence ID" value="NC_008009.1"/>
</dbReference>
<keyword evidence="7" id="KW-0804">Transcription</keyword>
<dbReference type="EMBL" id="CP000360">
    <property type="protein sequence ID" value="ABF42777.1"/>
    <property type="molecule type" value="Genomic_DNA"/>
</dbReference>
<keyword evidence="12" id="KW-1185">Reference proteome</keyword>
<dbReference type="eggNOG" id="COG1758">
    <property type="taxonomic scope" value="Bacteria"/>
</dbReference>